<comment type="caution">
    <text evidence="1">The sequence shown here is derived from an EMBL/GenBank/DDBJ whole genome shotgun (WGS) entry which is preliminary data.</text>
</comment>
<protein>
    <recommendedName>
        <fullName evidence="2">DUF4390 domain-containing protein</fullName>
    </recommendedName>
</protein>
<reference evidence="1" key="1">
    <citation type="journal article" date="2020" name="mSystems">
        <title>Genome- and Community-Level Interaction Insights into Carbon Utilization and Element Cycling Functions of Hydrothermarchaeota in Hydrothermal Sediment.</title>
        <authorList>
            <person name="Zhou Z."/>
            <person name="Liu Y."/>
            <person name="Xu W."/>
            <person name="Pan J."/>
            <person name="Luo Z.H."/>
            <person name="Li M."/>
        </authorList>
    </citation>
    <scope>NUCLEOTIDE SEQUENCE [LARGE SCALE GENOMIC DNA]</scope>
    <source>
        <strain evidence="1">HyVt-237</strain>
    </source>
</reference>
<dbReference type="Proteomes" id="UP000885931">
    <property type="component" value="Unassembled WGS sequence"/>
</dbReference>
<name>A0A7C0X9D1_UNCW3</name>
<evidence type="ECO:0008006" key="2">
    <source>
        <dbReference type="Google" id="ProtNLM"/>
    </source>
</evidence>
<dbReference type="EMBL" id="DRBW01000222">
    <property type="protein sequence ID" value="HDM90746.1"/>
    <property type="molecule type" value="Genomic_DNA"/>
</dbReference>
<sequence length="160" mass="18291">MKVLLLALMLQIPISKEPVISLYQLLDSGKSRVVVSFDVPNSRLVFKKSGDEYKAQVELRISAYDRKKELLYDDYWVYSNDVRSYSLSKSTEEGLARSVLVTLPRVNRARFHIRLVDVNAGEIVALDTVIDLYGQGMSDLIPLSLPDFREGRKKILARRE</sequence>
<feature type="non-terminal residue" evidence="1">
    <location>
        <position position="160"/>
    </location>
</feature>
<organism evidence="1">
    <name type="scientific">candidate division WOR-3 bacterium</name>
    <dbReference type="NCBI Taxonomy" id="2052148"/>
    <lineage>
        <taxon>Bacteria</taxon>
        <taxon>Bacteria division WOR-3</taxon>
    </lineage>
</organism>
<dbReference type="AlphaFoldDB" id="A0A7C0X9D1"/>
<evidence type="ECO:0000313" key="1">
    <source>
        <dbReference type="EMBL" id="HDM90746.1"/>
    </source>
</evidence>
<gene>
    <name evidence="1" type="ORF">ENG67_06045</name>
</gene>
<proteinExistence type="predicted"/>
<accession>A0A7C0X9D1</accession>